<geneLocation type="plasmid" evidence="2 3">
    <name>pAMEDUM8_300</name>
</geneLocation>
<feature type="transmembrane region" description="Helical" evidence="1">
    <location>
        <begin position="31"/>
        <end position="53"/>
    </location>
</feature>
<organism evidence="2 3">
    <name type="scientific">Alteromonas mediterranea</name>
    <dbReference type="NCBI Taxonomy" id="314275"/>
    <lineage>
        <taxon>Bacteria</taxon>
        <taxon>Pseudomonadati</taxon>
        <taxon>Pseudomonadota</taxon>
        <taxon>Gammaproteobacteria</taxon>
        <taxon>Alteromonadales</taxon>
        <taxon>Alteromonadaceae</taxon>
        <taxon>Alteromonas/Salinimonas group</taxon>
        <taxon>Alteromonas</taxon>
    </lineage>
</organism>
<keyword evidence="1" id="KW-0812">Transmembrane</keyword>
<evidence type="ECO:0000313" key="2">
    <source>
        <dbReference type="EMBL" id="AMJ80795.1"/>
    </source>
</evidence>
<dbReference type="RefSeq" id="WP_015068610.1">
    <property type="nucleotide sequence ID" value="NZ_CAKMLI010000007.1"/>
</dbReference>
<dbReference type="GeneID" id="56269227"/>
<gene>
    <name evidence="2" type="ORF">AV942_20640</name>
</gene>
<accession>A0AAC8XNT1</accession>
<dbReference type="Proteomes" id="UP000061468">
    <property type="component" value="Plasmid pAMEDUM8_300"/>
</dbReference>
<name>A0AAC8XNT1_9ALTE</name>
<sequence>MSHDVKQVYIDDSLLIFAEKQNKKLEKKITILFKAFLFIVLCIGPISLFLSYFSNQTHIEKPALIDRDNNVEYVEPLVNPSINYTYAGDIAEDYAEDLLSFHFLKIDKQIQSRNSYFFQGYFAPLYMEPLIESNSINKIKNQKLIVTATTVRKPRLQGVLLDKGYRTFIFNIPIIQTMYGPSGDPETKSLMLHMRLRQVVRTENINGLVISDLGIRKR</sequence>
<evidence type="ECO:0000256" key="1">
    <source>
        <dbReference type="SAM" id="Phobius"/>
    </source>
</evidence>
<dbReference type="CDD" id="cd16385">
    <property type="entry name" value="IcmL"/>
    <property type="match status" value="1"/>
</dbReference>
<dbReference type="AlphaFoldDB" id="A0AAC8XNT1"/>
<keyword evidence="2" id="KW-0614">Plasmid</keyword>
<reference evidence="2 3" key="1">
    <citation type="submission" date="2015-12" db="EMBL/GenBank/DDBJ databases">
        <title>Intraspecies pangenome expansion in the marine bacterium Alteromonas.</title>
        <authorList>
            <person name="Lopez-Perez M."/>
            <person name="Rodriguez-Valera F."/>
        </authorList>
    </citation>
    <scope>NUCLEOTIDE SEQUENCE [LARGE SCALE GENOMIC DNA]</scope>
    <source>
        <strain evidence="2 3">UM8</strain>
        <plasmid evidence="2 3">pAMEDUM8_300</plasmid>
    </source>
</reference>
<keyword evidence="1" id="KW-0472">Membrane</keyword>
<keyword evidence="1" id="KW-1133">Transmembrane helix</keyword>
<dbReference type="InterPro" id="IPR021055">
    <property type="entry name" value="T4BSS_IcmL/DotI"/>
</dbReference>
<proteinExistence type="predicted"/>
<dbReference type="Pfam" id="PF11393">
    <property type="entry name" value="T4BSS_DotI_IcmL"/>
    <property type="match status" value="1"/>
</dbReference>
<protein>
    <submittedName>
        <fullName evidence="2">Uncharacterized protein</fullName>
    </submittedName>
</protein>
<evidence type="ECO:0000313" key="3">
    <source>
        <dbReference type="Proteomes" id="UP000061468"/>
    </source>
</evidence>
<dbReference type="EMBL" id="CP013929">
    <property type="protein sequence ID" value="AMJ80795.1"/>
    <property type="molecule type" value="Genomic_DNA"/>
</dbReference>